<accession>A0A6J5XSH9</accession>
<dbReference type="Proteomes" id="UP000507245">
    <property type="component" value="Unassembled WGS sequence"/>
</dbReference>
<evidence type="ECO:0000313" key="3">
    <source>
        <dbReference type="Proteomes" id="UP000507245"/>
    </source>
</evidence>
<evidence type="ECO:0000313" key="2">
    <source>
        <dbReference type="EMBL" id="CAB4316699.1"/>
    </source>
</evidence>
<feature type="compositionally biased region" description="Polar residues" evidence="1">
    <location>
        <begin position="183"/>
        <end position="194"/>
    </location>
</feature>
<feature type="region of interest" description="Disordered" evidence="1">
    <location>
        <begin position="168"/>
        <end position="194"/>
    </location>
</feature>
<gene>
    <name evidence="2" type="ORF">ORAREDHAP_LOCUS42800</name>
</gene>
<sequence>MSFYEERERTIGRCLLSHLISLNMSTQTTYMSSCLIPRVSLRVHHHSHHLKNQHLVVQVLFEVDLSHQRFLNMWIRRCQSYTLNSRLHEHYKTCGTPEAGRSNLPHPYLWNGRPVNQWYWLCDKVYSAKDFLELSKQNADNQKKQKYHHKGGAKPFIQHAMKAHKKRKKQSGALLSMIDNWGGSPQRQEGSMDQ</sequence>
<reference evidence="3" key="1">
    <citation type="journal article" date="2020" name="Genome Biol.">
        <title>Gamete binning: chromosome-level and haplotype-resolved genome assembly enabled by high-throughput single-cell sequencing of gamete genomes.</title>
        <authorList>
            <person name="Campoy J.A."/>
            <person name="Sun H."/>
            <person name="Goel M."/>
            <person name="Jiao W.-B."/>
            <person name="Folz-Donahue K."/>
            <person name="Wang N."/>
            <person name="Rubio M."/>
            <person name="Liu C."/>
            <person name="Kukat C."/>
            <person name="Ruiz D."/>
            <person name="Huettel B."/>
            <person name="Schneeberger K."/>
        </authorList>
    </citation>
    <scope>NUCLEOTIDE SEQUENCE [LARGE SCALE GENOMIC DNA]</scope>
    <source>
        <strain evidence="3">cv. Rojo Pasion</strain>
    </source>
</reference>
<dbReference type="OrthoDB" id="1163718at2759"/>
<evidence type="ECO:0000256" key="1">
    <source>
        <dbReference type="SAM" id="MobiDB-lite"/>
    </source>
</evidence>
<dbReference type="AlphaFoldDB" id="A0A6J5XSH9"/>
<keyword evidence="3" id="KW-1185">Reference proteome</keyword>
<dbReference type="EMBL" id="CAEKKB010000007">
    <property type="protein sequence ID" value="CAB4316699.1"/>
    <property type="molecule type" value="Genomic_DNA"/>
</dbReference>
<organism evidence="2 3">
    <name type="scientific">Prunus armeniaca</name>
    <name type="common">Apricot</name>
    <name type="synonym">Armeniaca vulgaris</name>
    <dbReference type="NCBI Taxonomy" id="36596"/>
    <lineage>
        <taxon>Eukaryota</taxon>
        <taxon>Viridiplantae</taxon>
        <taxon>Streptophyta</taxon>
        <taxon>Embryophyta</taxon>
        <taxon>Tracheophyta</taxon>
        <taxon>Spermatophyta</taxon>
        <taxon>Magnoliopsida</taxon>
        <taxon>eudicotyledons</taxon>
        <taxon>Gunneridae</taxon>
        <taxon>Pentapetalae</taxon>
        <taxon>rosids</taxon>
        <taxon>fabids</taxon>
        <taxon>Rosales</taxon>
        <taxon>Rosaceae</taxon>
        <taxon>Amygdaloideae</taxon>
        <taxon>Amygdaleae</taxon>
        <taxon>Prunus</taxon>
    </lineage>
</organism>
<proteinExistence type="predicted"/>
<protein>
    <submittedName>
        <fullName evidence="2">Uncharacterized protein</fullName>
    </submittedName>
</protein>
<name>A0A6J5XSH9_PRUAR</name>